<keyword evidence="2" id="KW-1185">Reference proteome</keyword>
<dbReference type="Proteomes" id="UP001345963">
    <property type="component" value="Unassembled WGS sequence"/>
</dbReference>
<organism evidence="1 2">
    <name type="scientific">Ataeniobius toweri</name>
    <dbReference type="NCBI Taxonomy" id="208326"/>
    <lineage>
        <taxon>Eukaryota</taxon>
        <taxon>Metazoa</taxon>
        <taxon>Chordata</taxon>
        <taxon>Craniata</taxon>
        <taxon>Vertebrata</taxon>
        <taxon>Euteleostomi</taxon>
        <taxon>Actinopterygii</taxon>
        <taxon>Neopterygii</taxon>
        <taxon>Teleostei</taxon>
        <taxon>Neoteleostei</taxon>
        <taxon>Acanthomorphata</taxon>
        <taxon>Ovalentaria</taxon>
        <taxon>Atherinomorphae</taxon>
        <taxon>Cyprinodontiformes</taxon>
        <taxon>Goodeidae</taxon>
        <taxon>Ataeniobius</taxon>
    </lineage>
</organism>
<dbReference type="EMBL" id="JAHUTI010032841">
    <property type="protein sequence ID" value="MED6243173.1"/>
    <property type="molecule type" value="Genomic_DNA"/>
</dbReference>
<accession>A0ABU7AYY3</accession>
<proteinExistence type="predicted"/>
<gene>
    <name evidence="1" type="ORF">ATANTOWER_016113</name>
</gene>
<reference evidence="1 2" key="1">
    <citation type="submission" date="2021-07" db="EMBL/GenBank/DDBJ databases">
        <authorList>
            <person name="Palmer J.M."/>
        </authorList>
    </citation>
    <scope>NUCLEOTIDE SEQUENCE [LARGE SCALE GENOMIC DNA]</scope>
    <source>
        <strain evidence="1 2">AT_MEX2019</strain>
        <tissue evidence="1">Muscle</tissue>
    </source>
</reference>
<evidence type="ECO:0000313" key="1">
    <source>
        <dbReference type="EMBL" id="MED6243173.1"/>
    </source>
</evidence>
<protein>
    <submittedName>
        <fullName evidence="1">Uncharacterized protein</fullName>
    </submittedName>
</protein>
<sequence length="120" mass="13351">MRISFESFKVEHGKTKTRIVVPPFNPLPSSGKEKTNRSHCTVVAGFVSLSVQGGGWQQADSVNSYHDHNRANEHSSAMKAQRERLRIPGLTLDLTPRSLSPTPTSPCSPCSPLHAFHFWR</sequence>
<evidence type="ECO:0000313" key="2">
    <source>
        <dbReference type="Proteomes" id="UP001345963"/>
    </source>
</evidence>
<name>A0ABU7AYY3_9TELE</name>
<comment type="caution">
    <text evidence="1">The sequence shown here is derived from an EMBL/GenBank/DDBJ whole genome shotgun (WGS) entry which is preliminary data.</text>
</comment>